<dbReference type="GeneID" id="94841627"/>
<feature type="compositionally biased region" description="Low complexity" evidence="14">
    <location>
        <begin position="413"/>
        <end position="426"/>
    </location>
</feature>
<dbReference type="FunFam" id="3.30.200.20:FF:000097">
    <property type="entry name" value="Probable serine/threonine-protein kinase nek1"/>
    <property type="match status" value="1"/>
</dbReference>
<evidence type="ECO:0000256" key="7">
    <source>
        <dbReference type="ARBA" id="ARBA00022741"/>
    </source>
</evidence>
<comment type="catalytic activity">
    <reaction evidence="12">
        <text>L-seryl-[protein] + ATP = O-phospho-L-seryl-[protein] + ADP + H(+)</text>
        <dbReference type="Rhea" id="RHEA:17989"/>
        <dbReference type="Rhea" id="RHEA-COMP:9863"/>
        <dbReference type="Rhea" id="RHEA-COMP:11604"/>
        <dbReference type="ChEBI" id="CHEBI:15378"/>
        <dbReference type="ChEBI" id="CHEBI:29999"/>
        <dbReference type="ChEBI" id="CHEBI:30616"/>
        <dbReference type="ChEBI" id="CHEBI:83421"/>
        <dbReference type="ChEBI" id="CHEBI:456216"/>
        <dbReference type="EC" id="2.7.11.1"/>
    </reaction>
</comment>
<comment type="cofactor">
    <cofactor evidence="1">
        <name>Mg(2+)</name>
        <dbReference type="ChEBI" id="CHEBI:18420"/>
    </cofactor>
</comment>
<keyword evidence="17" id="KW-1185">Reference proteome</keyword>
<dbReference type="Gene3D" id="3.30.200.20">
    <property type="entry name" value="Phosphorylase Kinase, domain 1"/>
    <property type="match status" value="1"/>
</dbReference>
<evidence type="ECO:0000313" key="16">
    <source>
        <dbReference type="EMBL" id="OHT03030.1"/>
    </source>
</evidence>
<dbReference type="RefSeq" id="XP_068356166.1">
    <property type="nucleotide sequence ID" value="XM_068506923.1"/>
</dbReference>
<feature type="region of interest" description="Disordered" evidence="14">
    <location>
        <begin position="383"/>
        <end position="447"/>
    </location>
</feature>
<dbReference type="GO" id="GO:0046872">
    <property type="term" value="F:metal ion binding"/>
    <property type="evidence" value="ECO:0007669"/>
    <property type="project" value="UniProtKB-KW"/>
</dbReference>
<dbReference type="SUPFAM" id="SSF56112">
    <property type="entry name" value="Protein kinase-like (PK-like)"/>
    <property type="match status" value="1"/>
</dbReference>
<dbReference type="OrthoDB" id="248923at2759"/>
<dbReference type="EC" id="2.7.11.1" evidence="3"/>
<dbReference type="InterPro" id="IPR011009">
    <property type="entry name" value="Kinase-like_dom_sf"/>
</dbReference>
<keyword evidence="6" id="KW-0479">Metal-binding</keyword>
<evidence type="ECO:0000256" key="11">
    <source>
        <dbReference type="ARBA" id="ARBA00047899"/>
    </source>
</evidence>
<dbReference type="Pfam" id="PF00069">
    <property type="entry name" value="Pkinase"/>
    <property type="match status" value="1"/>
</dbReference>
<evidence type="ECO:0000256" key="9">
    <source>
        <dbReference type="ARBA" id="ARBA00022840"/>
    </source>
</evidence>
<dbReference type="VEuPathDB" id="TrichDB:TRFO_29690"/>
<feature type="compositionally biased region" description="Basic and acidic residues" evidence="14">
    <location>
        <begin position="391"/>
        <end position="406"/>
    </location>
</feature>
<dbReference type="GO" id="GO:0005524">
    <property type="term" value="F:ATP binding"/>
    <property type="evidence" value="ECO:0007669"/>
    <property type="project" value="UniProtKB-UniRule"/>
</dbReference>
<feature type="domain" description="Protein kinase" evidence="15">
    <location>
        <begin position="4"/>
        <end position="258"/>
    </location>
</feature>
<feature type="compositionally biased region" description="Low complexity" evidence="14">
    <location>
        <begin position="462"/>
        <end position="481"/>
    </location>
</feature>
<evidence type="ECO:0000259" key="15">
    <source>
        <dbReference type="PROSITE" id="PS50011"/>
    </source>
</evidence>
<dbReference type="FunFam" id="1.10.510.10:FF:000172">
    <property type="entry name" value="serine/threonine-protein kinase Nek1 isoform X1"/>
    <property type="match status" value="1"/>
</dbReference>
<feature type="region of interest" description="Disordered" evidence="14">
    <location>
        <begin position="273"/>
        <end position="314"/>
    </location>
</feature>
<dbReference type="InterPro" id="IPR017441">
    <property type="entry name" value="Protein_kinase_ATP_BS"/>
</dbReference>
<evidence type="ECO:0000256" key="2">
    <source>
        <dbReference type="ARBA" id="ARBA00010886"/>
    </source>
</evidence>
<gene>
    <name evidence="16" type="ORF">TRFO_29690</name>
</gene>
<protein>
    <recommendedName>
        <fullName evidence="3">non-specific serine/threonine protein kinase</fullName>
        <ecNumber evidence="3">2.7.11.1</ecNumber>
    </recommendedName>
</protein>
<evidence type="ECO:0000256" key="12">
    <source>
        <dbReference type="ARBA" id="ARBA00048679"/>
    </source>
</evidence>
<feature type="compositionally biased region" description="Polar residues" evidence="14">
    <location>
        <begin position="482"/>
        <end position="498"/>
    </location>
</feature>
<evidence type="ECO:0000256" key="5">
    <source>
        <dbReference type="ARBA" id="ARBA00022679"/>
    </source>
</evidence>
<reference evidence="16" key="1">
    <citation type="submission" date="2016-10" db="EMBL/GenBank/DDBJ databases">
        <authorList>
            <person name="Benchimol M."/>
            <person name="Almeida L.G."/>
            <person name="Vasconcelos A.T."/>
            <person name="Perreira-Neves A."/>
            <person name="Rosa I.A."/>
            <person name="Tasca T."/>
            <person name="Bogo M.R."/>
            <person name="de Souza W."/>
        </authorList>
    </citation>
    <scope>NUCLEOTIDE SEQUENCE [LARGE SCALE GENOMIC DNA]</scope>
    <source>
        <strain evidence="16">K</strain>
    </source>
</reference>
<dbReference type="PROSITE" id="PS50011">
    <property type="entry name" value="PROTEIN_KINASE_DOM"/>
    <property type="match status" value="1"/>
</dbReference>
<keyword evidence="9 13" id="KW-0067">ATP-binding</keyword>
<evidence type="ECO:0000256" key="1">
    <source>
        <dbReference type="ARBA" id="ARBA00001946"/>
    </source>
</evidence>
<dbReference type="InterPro" id="IPR000719">
    <property type="entry name" value="Prot_kinase_dom"/>
</dbReference>
<feature type="compositionally biased region" description="Polar residues" evidence="14">
    <location>
        <begin position="273"/>
        <end position="288"/>
    </location>
</feature>
<dbReference type="EMBL" id="MLAK01000843">
    <property type="protein sequence ID" value="OHT03030.1"/>
    <property type="molecule type" value="Genomic_DNA"/>
</dbReference>
<evidence type="ECO:0000256" key="8">
    <source>
        <dbReference type="ARBA" id="ARBA00022777"/>
    </source>
</evidence>
<dbReference type="PANTHER" id="PTHR44899">
    <property type="entry name" value="CAMK FAMILY PROTEIN KINASE"/>
    <property type="match status" value="1"/>
</dbReference>
<evidence type="ECO:0000256" key="13">
    <source>
        <dbReference type="PROSITE-ProRule" id="PRU10141"/>
    </source>
</evidence>
<comment type="similarity">
    <text evidence="2">Belongs to the protein kinase superfamily. NEK Ser/Thr protein kinase family. NIMA subfamily.</text>
</comment>
<dbReference type="PANTHER" id="PTHR44899:SF3">
    <property type="entry name" value="SERINE_THREONINE-PROTEIN KINASE NEK1"/>
    <property type="match status" value="1"/>
</dbReference>
<feature type="binding site" evidence="13">
    <location>
        <position position="33"/>
    </location>
    <ligand>
        <name>ATP</name>
        <dbReference type="ChEBI" id="CHEBI:30616"/>
    </ligand>
</feature>
<accession>A0A1J4JZV9</accession>
<proteinExistence type="inferred from homology"/>
<dbReference type="Gene3D" id="1.10.510.10">
    <property type="entry name" value="Transferase(Phosphotransferase) domain 1"/>
    <property type="match status" value="1"/>
</dbReference>
<comment type="catalytic activity">
    <reaction evidence="11">
        <text>L-threonyl-[protein] + ATP = O-phospho-L-threonyl-[protein] + ADP + H(+)</text>
        <dbReference type="Rhea" id="RHEA:46608"/>
        <dbReference type="Rhea" id="RHEA-COMP:11060"/>
        <dbReference type="Rhea" id="RHEA-COMP:11605"/>
        <dbReference type="ChEBI" id="CHEBI:15378"/>
        <dbReference type="ChEBI" id="CHEBI:30013"/>
        <dbReference type="ChEBI" id="CHEBI:30616"/>
        <dbReference type="ChEBI" id="CHEBI:61977"/>
        <dbReference type="ChEBI" id="CHEBI:456216"/>
        <dbReference type="EC" id="2.7.11.1"/>
    </reaction>
</comment>
<dbReference type="GO" id="GO:0004674">
    <property type="term" value="F:protein serine/threonine kinase activity"/>
    <property type="evidence" value="ECO:0007669"/>
    <property type="project" value="UniProtKB-KW"/>
</dbReference>
<evidence type="ECO:0000256" key="10">
    <source>
        <dbReference type="ARBA" id="ARBA00022842"/>
    </source>
</evidence>
<dbReference type="SMART" id="SM00220">
    <property type="entry name" value="S_TKc"/>
    <property type="match status" value="1"/>
</dbReference>
<evidence type="ECO:0000256" key="6">
    <source>
        <dbReference type="ARBA" id="ARBA00022723"/>
    </source>
</evidence>
<evidence type="ECO:0000256" key="3">
    <source>
        <dbReference type="ARBA" id="ARBA00012513"/>
    </source>
</evidence>
<sequence length="855" mass="98287">MNKYEQIRVLGEGGYGKAILVKRRFDKKLFVIKEIRLSSLSPKDRDEATKEANVLSSLHSPFIVSFEESFQERGCFYIVMEYCDGGDLSQKIQRRGNKLFTEEEILKDFIQLALAIKYIHDRKILHRDLKAQNVFFMRDGTIKLGDFGIARVLEHTFQLCRTQIGSPYYLSPEICEGKSYNSKTDIWSLGCILYELCTLRHAFKAENMNALLMNIVRGKFSPIPPTFSNELKQLIQRMLTKDSNLRPSINAILATPIIRIRLNRFLDETLSRNSTNSFHQNSPSQPKNLITRPKFLVNRSSNGSPEREQNGVQMEVVPASKIDRGPKADRNAAEIEALIMQNRENRLSPTKIKKVEIANKEITSIVNTKDSYINQQIKNKPEWAANAKSPKHVEIDESTVRRDKLSSKPTRLKPQNPKNNFNNQRRYSNPDGPMITTPHRGNVTPQRSLGAMSTLSNIQNNASNQVSSNVSSSRQSLNPSSKKISSGINSPQRRSVSKLSGKVTDEEYDRIFGIQKREAELNSKKLAEIEKRQKKGVTPVFQFVDDINRRKIQLQRAEIENKRARMKGLADNNLNKIINDEKLIEEITKELDQDPIIAAAERSVQQRCKSNLASPKIHVKQKLNNKKYISKDNKKNLPKDRINNNHFNQNLNYKENHENRIHKSPQESIDDAQYHLQKVQHLADSIRDALLLDEDAQMDTTTITDDFQNRNNLLYPVNIQPVNPINDQANFQTNTQINDQTYLQSENNSVIHNNNYSNNNREYYNLMPNNDQKSFYLQNKELNFPVVSDGDSISYRAEAIRAFLERELGIDKLLEIRYNLMNPEQAPFDVSHNDIEPGLLILAQQLVILDEMILK</sequence>
<feature type="region of interest" description="Disordered" evidence="14">
    <location>
        <begin position="462"/>
        <end position="501"/>
    </location>
</feature>
<dbReference type="InterPro" id="IPR008271">
    <property type="entry name" value="Ser/Thr_kinase_AS"/>
</dbReference>
<evidence type="ECO:0000256" key="4">
    <source>
        <dbReference type="ARBA" id="ARBA00022527"/>
    </source>
</evidence>
<keyword evidence="4" id="KW-0723">Serine/threonine-protein kinase</keyword>
<dbReference type="PROSITE" id="PS00107">
    <property type="entry name" value="PROTEIN_KINASE_ATP"/>
    <property type="match status" value="1"/>
</dbReference>
<comment type="caution">
    <text evidence="16">The sequence shown here is derived from an EMBL/GenBank/DDBJ whole genome shotgun (WGS) entry which is preliminary data.</text>
</comment>
<keyword evidence="8" id="KW-0418">Kinase</keyword>
<name>A0A1J4JZV9_9EUKA</name>
<keyword evidence="10" id="KW-0460">Magnesium</keyword>
<evidence type="ECO:0000256" key="14">
    <source>
        <dbReference type="SAM" id="MobiDB-lite"/>
    </source>
</evidence>
<dbReference type="CDD" id="cd08215">
    <property type="entry name" value="STKc_Nek"/>
    <property type="match status" value="1"/>
</dbReference>
<dbReference type="PROSITE" id="PS00108">
    <property type="entry name" value="PROTEIN_KINASE_ST"/>
    <property type="match status" value="1"/>
</dbReference>
<dbReference type="InterPro" id="IPR051131">
    <property type="entry name" value="NEK_Ser/Thr_kinase_NIMA"/>
</dbReference>
<keyword evidence="5" id="KW-0808">Transferase</keyword>
<dbReference type="AlphaFoldDB" id="A0A1J4JZV9"/>
<keyword evidence="7 13" id="KW-0547">Nucleotide-binding</keyword>
<organism evidence="16 17">
    <name type="scientific">Tritrichomonas foetus</name>
    <dbReference type="NCBI Taxonomy" id="1144522"/>
    <lineage>
        <taxon>Eukaryota</taxon>
        <taxon>Metamonada</taxon>
        <taxon>Parabasalia</taxon>
        <taxon>Tritrichomonadida</taxon>
        <taxon>Tritrichomonadidae</taxon>
        <taxon>Tritrichomonas</taxon>
    </lineage>
</organism>
<evidence type="ECO:0000313" key="17">
    <source>
        <dbReference type="Proteomes" id="UP000179807"/>
    </source>
</evidence>
<dbReference type="Proteomes" id="UP000179807">
    <property type="component" value="Unassembled WGS sequence"/>
</dbReference>